<accession>A0ACB9FYC0</accession>
<gene>
    <name evidence="1" type="ORF">L1987_45937</name>
</gene>
<reference evidence="1 2" key="2">
    <citation type="journal article" date="2022" name="Mol. Ecol. Resour.">
        <title>The genomes of chicory, endive, great burdock and yacon provide insights into Asteraceae paleo-polyploidization history and plant inulin production.</title>
        <authorList>
            <person name="Fan W."/>
            <person name="Wang S."/>
            <person name="Wang H."/>
            <person name="Wang A."/>
            <person name="Jiang F."/>
            <person name="Liu H."/>
            <person name="Zhao H."/>
            <person name="Xu D."/>
            <person name="Zhang Y."/>
        </authorList>
    </citation>
    <scope>NUCLEOTIDE SEQUENCE [LARGE SCALE GENOMIC DNA]</scope>
    <source>
        <strain evidence="2">cv. Yunnan</strain>
        <tissue evidence="1">Leaves</tissue>
    </source>
</reference>
<proteinExistence type="predicted"/>
<dbReference type="EMBL" id="CM042032">
    <property type="protein sequence ID" value="KAI3776167.1"/>
    <property type="molecule type" value="Genomic_DNA"/>
</dbReference>
<dbReference type="Proteomes" id="UP001056120">
    <property type="component" value="Linkage Group LG15"/>
</dbReference>
<name>A0ACB9FYC0_9ASTR</name>
<reference evidence="2" key="1">
    <citation type="journal article" date="2022" name="Mol. Ecol. Resour.">
        <title>The genomes of chicory, endive, great burdock and yacon provide insights into Asteraceae palaeo-polyploidization history and plant inulin production.</title>
        <authorList>
            <person name="Fan W."/>
            <person name="Wang S."/>
            <person name="Wang H."/>
            <person name="Wang A."/>
            <person name="Jiang F."/>
            <person name="Liu H."/>
            <person name="Zhao H."/>
            <person name="Xu D."/>
            <person name="Zhang Y."/>
        </authorList>
    </citation>
    <scope>NUCLEOTIDE SEQUENCE [LARGE SCALE GENOMIC DNA]</scope>
    <source>
        <strain evidence="2">cv. Yunnan</strain>
    </source>
</reference>
<protein>
    <submittedName>
        <fullName evidence="1">Uncharacterized protein</fullName>
    </submittedName>
</protein>
<keyword evidence="2" id="KW-1185">Reference proteome</keyword>
<organism evidence="1 2">
    <name type="scientific">Smallanthus sonchifolius</name>
    <dbReference type="NCBI Taxonomy" id="185202"/>
    <lineage>
        <taxon>Eukaryota</taxon>
        <taxon>Viridiplantae</taxon>
        <taxon>Streptophyta</taxon>
        <taxon>Embryophyta</taxon>
        <taxon>Tracheophyta</taxon>
        <taxon>Spermatophyta</taxon>
        <taxon>Magnoliopsida</taxon>
        <taxon>eudicotyledons</taxon>
        <taxon>Gunneridae</taxon>
        <taxon>Pentapetalae</taxon>
        <taxon>asterids</taxon>
        <taxon>campanulids</taxon>
        <taxon>Asterales</taxon>
        <taxon>Asteraceae</taxon>
        <taxon>Asteroideae</taxon>
        <taxon>Heliantheae alliance</taxon>
        <taxon>Millerieae</taxon>
        <taxon>Smallanthus</taxon>
    </lineage>
</organism>
<evidence type="ECO:0000313" key="2">
    <source>
        <dbReference type="Proteomes" id="UP001056120"/>
    </source>
</evidence>
<comment type="caution">
    <text evidence="1">The sequence shown here is derived from an EMBL/GenBank/DDBJ whole genome shotgun (WGS) entry which is preliminary data.</text>
</comment>
<sequence>MASIKLSTDRQAGPLDIPAYGLQTDRYEFYPPAITHHQRKERLTYTYMTPTLIDESTLGQAVFIYLYLASVLYPRESESEKVPRPGSKITISGISVGGRFGYPTLIIEESLALTIESARSFLPRCFSYLSDDPVTTAADAEVLPSSSQVGD</sequence>
<evidence type="ECO:0000313" key="1">
    <source>
        <dbReference type="EMBL" id="KAI3776167.1"/>
    </source>
</evidence>